<dbReference type="Proteomes" id="UP001153678">
    <property type="component" value="Unassembled WGS sequence"/>
</dbReference>
<sequence length="106" mass="12693">MKLAEQQVQEFLEYLTIHPIFPPPIMNPEIIYKSLNGRSPKSRAKPTTIRSLLRFFMKESARQLQMIVDENIISRTEFHLRKRATMEEMSVYKRLSDQVNERIKRK</sequence>
<reference evidence="1" key="1">
    <citation type="submission" date="2022-08" db="EMBL/GenBank/DDBJ databases">
        <authorList>
            <person name="Kallberg Y."/>
            <person name="Tangrot J."/>
            <person name="Rosling A."/>
        </authorList>
    </citation>
    <scope>NUCLEOTIDE SEQUENCE</scope>
    <source>
        <strain evidence="1">Wild A</strain>
    </source>
</reference>
<keyword evidence="2" id="KW-1185">Reference proteome</keyword>
<dbReference type="EMBL" id="CAMKVN010001602">
    <property type="protein sequence ID" value="CAI2177059.1"/>
    <property type="molecule type" value="Genomic_DNA"/>
</dbReference>
<protein>
    <submittedName>
        <fullName evidence="1">8563_t:CDS:1</fullName>
    </submittedName>
</protein>
<accession>A0A9W4WT81</accession>
<organism evidence="1 2">
    <name type="scientific">Funneliformis geosporum</name>
    <dbReference type="NCBI Taxonomy" id="1117311"/>
    <lineage>
        <taxon>Eukaryota</taxon>
        <taxon>Fungi</taxon>
        <taxon>Fungi incertae sedis</taxon>
        <taxon>Mucoromycota</taxon>
        <taxon>Glomeromycotina</taxon>
        <taxon>Glomeromycetes</taxon>
        <taxon>Glomerales</taxon>
        <taxon>Glomeraceae</taxon>
        <taxon>Funneliformis</taxon>
    </lineage>
</organism>
<name>A0A9W4WT81_9GLOM</name>
<dbReference type="OrthoDB" id="2383506at2759"/>
<proteinExistence type="predicted"/>
<evidence type="ECO:0000313" key="2">
    <source>
        <dbReference type="Proteomes" id="UP001153678"/>
    </source>
</evidence>
<dbReference type="AlphaFoldDB" id="A0A9W4WT81"/>
<evidence type="ECO:0000313" key="1">
    <source>
        <dbReference type="EMBL" id="CAI2177059.1"/>
    </source>
</evidence>
<comment type="caution">
    <text evidence="1">The sequence shown here is derived from an EMBL/GenBank/DDBJ whole genome shotgun (WGS) entry which is preliminary data.</text>
</comment>
<gene>
    <name evidence="1" type="ORF">FWILDA_LOCUS7895</name>
</gene>